<dbReference type="Gramene" id="AET1Gv20371100.2">
    <property type="protein sequence ID" value="AET1Gv20371100.2"/>
    <property type="gene ID" value="AET1Gv20371100"/>
</dbReference>
<name>A0A452YC85_AEGTS</name>
<sequence length="96" mass="10085">PAMMTLLGALRMEEEAAMVVAQPEVAPKVQALELGLALGLARDKPVVLAQMAQATPPAWVAAWVAAMVVALMEEPVAVEEVDPDLVGAVTIKLHFS</sequence>
<reference evidence="1" key="4">
    <citation type="submission" date="2019-03" db="UniProtKB">
        <authorList>
            <consortium name="EnsemblPlants"/>
        </authorList>
    </citation>
    <scope>IDENTIFICATION</scope>
</reference>
<accession>A0A452YC85</accession>
<reference evidence="2" key="1">
    <citation type="journal article" date="2014" name="Science">
        <title>Ancient hybridizations among the ancestral genomes of bread wheat.</title>
        <authorList>
            <consortium name="International Wheat Genome Sequencing Consortium,"/>
            <person name="Marcussen T."/>
            <person name="Sandve S.R."/>
            <person name="Heier L."/>
            <person name="Spannagl M."/>
            <person name="Pfeifer M."/>
            <person name="Jakobsen K.S."/>
            <person name="Wulff B.B."/>
            <person name="Steuernagel B."/>
            <person name="Mayer K.F."/>
            <person name="Olsen O.A."/>
        </authorList>
    </citation>
    <scope>NUCLEOTIDE SEQUENCE [LARGE SCALE GENOMIC DNA]</scope>
    <source>
        <strain evidence="2">cv. AL8/78</strain>
    </source>
</reference>
<proteinExistence type="predicted"/>
<reference evidence="1" key="3">
    <citation type="journal article" date="2017" name="Nature">
        <title>Genome sequence of the progenitor of the wheat D genome Aegilops tauschii.</title>
        <authorList>
            <person name="Luo M.C."/>
            <person name="Gu Y.Q."/>
            <person name="Puiu D."/>
            <person name="Wang H."/>
            <person name="Twardziok S.O."/>
            <person name="Deal K.R."/>
            <person name="Huo N."/>
            <person name="Zhu T."/>
            <person name="Wang L."/>
            <person name="Wang Y."/>
            <person name="McGuire P.E."/>
            <person name="Liu S."/>
            <person name="Long H."/>
            <person name="Ramasamy R.K."/>
            <person name="Rodriguez J.C."/>
            <person name="Van S.L."/>
            <person name="Yuan L."/>
            <person name="Wang Z."/>
            <person name="Xia Z."/>
            <person name="Xiao L."/>
            <person name="Anderson O.D."/>
            <person name="Ouyang S."/>
            <person name="Liang Y."/>
            <person name="Zimin A.V."/>
            <person name="Pertea G."/>
            <person name="Qi P."/>
            <person name="Bennetzen J.L."/>
            <person name="Dai X."/>
            <person name="Dawson M.W."/>
            <person name="Muller H.G."/>
            <person name="Kugler K."/>
            <person name="Rivarola-Duarte L."/>
            <person name="Spannagl M."/>
            <person name="Mayer K.F.X."/>
            <person name="Lu F.H."/>
            <person name="Bevan M.W."/>
            <person name="Leroy P."/>
            <person name="Li P."/>
            <person name="You F.M."/>
            <person name="Sun Q."/>
            <person name="Liu Z."/>
            <person name="Lyons E."/>
            <person name="Wicker T."/>
            <person name="Salzberg S.L."/>
            <person name="Devos K.M."/>
            <person name="Dvorak J."/>
        </authorList>
    </citation>
    <scope>NUCLEOTIDE SEQUENCE [LARGE SCALE GENOMIC DNA]</scope>
    <source>
        <strain evidence="1">cv. AL8/78</strain>
    </source>
</reference>
<dbReference type="EnsemblPlants" id="AET1Gv20371100.2">
    <property type="protein sequence ID" value="AET1Gv20371100.2"/>
    <property type="gene ID" value="AET1Gv20371100"/>
</dbReference>
<dbReference type="AlphaFoldDB" id="A0A452YC85"/>
<dbReference type="Proteomes" id="UP000015105">
    <property type="component" value="Chromosome 1D"/>
</dbReference>
<evidence type="ECO:0000313" key="2">
    <source>
        <dbReference type="Proteomes" id="UP000015105"/>
    </source>
</evidence>
<organism evidence="1 2">
    <name type="scientific">Aegilops tauschii subsp. strangulata</name>
    <name type="common">Goatgrass</name>
    <dbReference type="NCBI Taxonomy" id="200361"/>
    <lineage>
        <taxon>Eukaryota</taxon>
        <taxon>Viridiplantae</taxon>
        <taxon>Streptophyta</taxon>
        <taxon>Embryophyta</taxon>
        <taxon>Tracheophyta</taxon>
        <taxon>Spermatophyta</taxon>
        <taxon>Magnoliopsida</taxon>
        <taxon>Liliopsida</taxon>
        <taxon>Poales</taxon>
        <taxon>Poaceae</taxon>
        <taxon>BOP clade</taxon>
        <taxon>Pooideae</taxon>
        <taxon>Triticodae</taxon>
        <taxon>Triticeae</taxon>
        <taxon>Triticinae</taxon>
        <taxon>Aegilops</taxon>
    </lineage>
</organism>
<keyword evidence="2" id="KW-1185">Reference proteome</keyword>
<protein>
    <submittedName>
        <fullName evidence="1">Uncharacterized protein</fullName>
    </submittedName>
</protein>
<evidence type="ECO:0000313" key="1">
    <source>
        <dbReference type="EnsemblPlants" id="AET1Gv20371100.2"/>
    </source>
</evidence>
<reference evidence="2" key="2">
    <citation type="journal article" date="2017" name="Nat. Plants">
        <title>The Aegilops tauschii genome reveals multiple impacts of transposons.</title>
        <authorList>
            <person name="Zhao G."/>
            <person name="Zou C."/>
            <person name="Li K."/>
            <person name="Wang K."/>
            <person name="Li T."/>
            <person name="Gao L."/>
            <person name="Zhang X."/>
            <person name="Wang H."/>
            <person name="Yang Z."/>
            <person name="Liu X."/>
            <person name="Jiang W."/>
            <person name="Mao L."/>
            <person name="Kong X."/>
            <person name="Jiao Y."/>
            <person name="Jia J."/>
        </authorList>
    </citation>
    <scope>NUCLEOTIDE SEQUENCE [LARGE SCALE GENOMIC DNA]</scope>
    <source>
        <strain evidence="2">cv. AL8/78</strain>
    </source>
</reference>
<reference evidence="1" key="5">
    <citation type="journal article" date="2021" name="G3 (Bethesda)">
        <title>Aegilops tauschii genome assembly Aet v5.0 features greater sequence contiguity and improved annotation.</title>
        <authorList>
            <person name="Wang L."/>
            <person name="Zhu T."/>
            <person name="Rodriguez J.C."/>
            <person name="Deal K.R."/>
            <person name="Dubcovsky J."/>
            <person name="McGuire P.E."/>
            <person name="Lux T."/>
            <person name="Spannagl M."/>
            <person name="Mayer K.F.X."/>
            <person name="Baldrich P."/>
            <person name="Meyers B.C."/>
            <person name="Huo N."/>
            <person name="Gu Y.Q."/>
            <person name="Zhou H."/>
            <person name="Devos K.M."/>
            <person name="Bennetzen J.L."/>
            <person name="Unver T."/>
            <person name="Budak H."/>
            <person name="Gulick P.J."/>
            <person name="Galiba G."/>
            <person name="Kalapos B."/>
            <person name="Nelson D.R."/>
            <person name="Li P."/>
            <person name="You F.M."/>
            <person name="Luo M.C."/>
            <person name="Dvorak J."/>
        </authorList>
    </citation>
    <scope>NUCLEOTIDE SEQUENCE [LARGE SCALE GENOMIC DNA]</scope>
    <source>
        <strain evidence="1">cv. AL8/78</strain>
    </source>
</reference>